<protein>
    <submittedName>
        <fullName evidence="1">Uncharacterized protein</fullName>
    </submittedName>
</protein>
<accession>A0A2H9PBW1</accession>
<comment type="caution">
    <text evidence="1">The sequence shown here is derived from an EMBL/GenBank/DDBJ whole genome shotgun (WGS) entry which is preliminary data.</text>
</comment>
<dbReference type="AlphaFoldDB" id="A0A2H9PBW1"/>
<sequence>MLKTGVAYHGNRILKHVEEDMIDCINHNFNLVVHMFSHNDWDRHPNIMKEIIQMTEGLGLEVWIDNWGIGGPPGDKSHFLSYFPDAHQIYSNGEMDPVRVCLNNPDFRKFTKEWVDVVRGADGKTIFWDEPHLVGKDIEGGKPKVWTCRCKRCQELFKEKYKKEMPQEFNEEVEKFRLWTIIDYFEDVTKYSNKKEMKNAVCVMLGEGIGISLSTIEEIAKIETMDNIGTDPYWYGSNVEPYKHVFSSTKNCLAVCEKYKKGHNIWIQGFDVPKGREEEMIYATDGAYDAGARTILVWGYRGSESNDYRALNPDLAWKVIGDAMLRITNKERDSYKKGDAK</sequence>
<proteinExistence type="predicted"/>
<name>A0A2H9PBW1_9BACT</name>
<dbReference type="Proteomes" id="UP000234145">
    <property type="component" value="Unassembled WGS sequence"/>
</dbReference>
<evidence type="ECO:0000313" key="1">
    <source>
        <dbReference type="EMBL" id="PIZ16475.1"/>
    </source>
</evidence>
<evidence type="ECO:0000313" key="2">
    <source>
        <dbReference type="Proteomes" id="UP000234145"/>
    </source>
</evidence>
<dbReference type="InterPro" id="IPR017853">
    <property type="entry name" value="GH"/>
</dbReference>
<reference evidence="2" key="1">
    <citation type="submission" date="2017-09" db="EMBL/GenBank/DDBJ databases">
        <title>Depth-based differentiation of microbial function through sediment-hosted aquifers and enrichment of novel symbionts in the deep terrestrial subsurface.</title>
        <authorList>
            <person name="Probst A.J."/>
            <person name="Ladd B."/>
            <person name="Jarett J.K."/>
            <person name="Geller-Mcgrath D.E."/>
            <person name="Sieber C.M.K."/>
            <person name="Emerson J.B."/>
            <person name="Anantharaman K."/>
            <person name="Thomas B.C."/>
            <person name="Malmstrom R."/>
            <person name="Stieglmeier M."/>
            <person name="Klingl A."/>
            <person name="Woyke T."/>
            <person name="Ryan C.M."/>
            <person name="Banfield J.F."/>
        </authorList>
    </citation>
    <scope>NUCLEOTIDE SEQUENCE [LARGE SCALE GENOMIC DNA]</scope>
</reference>
<dbReference type="Gene3D" id="3.20.20.80">
    <property type="entry name" value="Glycosidases"/>
    <property type="match status" value="1"/>
</dbReference>
<gene>
    <name evidence="1" type="ORF">COY51_02685</name>
</gene>
<dbReference type="EMBL" id="PFMS01000045">
    <property type="protein sequence ID" value="PIZ16475.1"/>
    <property type="molecule type" value="Genomic_DNA"/>
</dbReference>
<dbReference type="SUPFAM" id="SSF51445">
    <property type="entry name" value="(Trans)glycosidases"/>
    <property type="match status" value="1"/>
</dbReference>
<organism evidence="1 2">
    <name type="scientific">Candidatus Desantisbacteria bacterium CG_4_10_14_0_8_um_filter_39_17</name>
    <dbReference type="NCBI Taxonomy" id="1974542"/>
    <lineage>
        <taxon>Bacteria</taxon>
        <taxon>Candidatus Desantisiibacteriota</taxon>
    </lineage>
</organism>